<name>A0A2P8HGV1_CHINA</name>
<evidence type="ECO:0000313" key="1">
    <source>
        <dbReference type="EMBL" id="PSL45420.1"/>
    </source>
</evidence>
<reference evidence="1 2" key="1">
    <citation type="submission" date="2018-03" db="EMBL/GenBank/DDBJ databases">
        <title>Genomic Encyclopedia of Archaeal and Bacterial Type Strains, Phase II (KMG-II): from individual species to whole genera.</title>
        <authorList>
            <person name="Goeker M."/>
        </authorList>
    </citation>
    <scope>NUCLEOTIDE SEQUENCE [LARGE SCALE GENOMIC DNA]</scope>
    <source>
        <strain evidence="1 2">DSM 24859</strain>
    </source>
</reference>
<keyword evidence="2" id="KW-1185">Reference proteome</keyword>
<protein>
    <submittedName>
        <fullName evidence="1">Uncharacterized protein</fullName>
    </submittedName>
</protein>
<sequence length="29" mass="3373">MAAVLNSSDFIYQFEQWLTKQIIQQLSGL</sequence>
<dbReference type="AlphaFoldDB" id="A0A2P8HGV1"/>
<organism evidence="1 2">
    <name type="scientific">Chitinophaga niastensis</name>
    <dbReference type="NCBI Taxonomy" id="536980"/>
    <lineage>
        <taxon>Bacteria</taxon>
        <taxon>Pseudomonadati</taxon>
        <taxon>Bacteroidota</taxon>
        <taxon>Chitinophagia</taxon>
        <taxon>Chitinophagales</taxon>
        <taxon>Chitinophagaceae</taxon>
        <taxon>Chitinophaga</taxon>
    </lineage>
</organism>
<dbReference type="Proteomes" id="UP000240971">
    <property type="component" value="Unassembled WGS sequence"/>
</dbReference>
<dbReference type="EMBL" id="PYAW01000004">
    <property type="protein sequence ID" value="PSL45420.1"/>
    <property type="molecule type" value="Genomic_DNA"/>
</dbReference>
<accession>A0A2P8HGV1</accession>
<proteinExistence type="predicted"/>
<comment type="caution">
    <text evidence="1">The sequence shown here is derived from an EMBL/GenBank/DDBJ whole genome shotgun (WGS) entry which is preliminary data.</text>
</comment>
<gene>
    <name evidence="1" type="ORF">CLV51_104122</name>
</gene>
<evidence type="ECO:0000313" key="2">
    <source>
        <dbReference type="Proteomes" id="UP000240971"/>
    </source>
</evidence>